<dbReference type="InterPro" id="IPR035810">
    <property type="entry name" value="PEBP_euk"/>
</dbReference>
<dbReference type="EMBL" id="JAVRQU010000009">
    <property type="protein sequence ID" value="KAK5698608.1"/>
    <property type="molecule type" value="Genomic_DNA"/>
</dbReference>
<keyword evidence="2" id="KW-0496">Mitochondrion</keyword>
<comment type="caution">
    <text evidence="8">The sequence shown here is derived from an EMBL/GenBank/DDBJ whole genome shotgun (WGS) entry which is preliminary data.</text>
</comment>
<dbReference type="InterPro" id="IPR036610">
    <property type="entry name" value="PEBP-like_sf"/>
</dbReference>
<accession>A0AAN7W7P5</accession>
<gene>
    <name evidence="8" type="primary">MRPL35</name>
    <name evidence="8" type="ORF">LTR97_006254</name>
</gene>
<evidence type="ECO:0000313" key="8">
    <source>
        <dbReference type="EMBL" id="KAK5698608.1"/>
    </source>
</evidence>
<keyword evidence="8" id="KW-0687">Ribonucleoprotein</keyword>
<dbReference type="FunFam" id="3.90.280.10:FF:000004">
    <property type="entry name" value="Mitochondrial large ribosomal subunit YmL35"/>
    <property type="match status" value="1"/>
</dbReference>
<evidence type="ECO:0000256" key="5">
    <source>
        <dbReference type="ARBA" id="ARBA00039444"/>
    </source>
</evidence>
<dbReference type="Proteomes" id="UP001310594">
    <property type="component" value="Unassembled WGS sequence"/>
</dbReference>
<evidence type="ECO:0000256" key="4">
    <source>
        <dbReference type="ARBA" id="ARBA00038016"/>
    </source>
</evidence>
<comment type="similarity">
    <text evidence="4">Belongs to the phosphatidylethanolamine-binding protein family. Mitochondrion-specific ribosomal protein mL38 subfamily.</text>
</comment>
<dbReference type="GO" id="GO:0005739">
    <property type="term" value="C:mitochondrion"/>
    <property type="evidence" value="ECO:0007669"/>
    <property type="project" value="UniProtKB-SubCell"/>
</dbReference>
<dbReference type="Gene3D" id="1.20.58.1180">
    <property type="match status" value="1"/>
</dbReference>
<dbReference type="GO" id="GO:0005840">
    <property type="term" value="C:ribosome"/>
    <property type="evidence" value="ECO:0007669"/>
    <property type="project" value="UniProtKB-KW"/>
</dbReference>
<keyword evidence="6" id="KW-0175">Coiled coil</keyword>
<evidence type="ECO:0000256" key="6">
    <source>
        <dbReference type="SAM" id="Coils"/>
    </source>
</evidence>
<dbReference type="Gene3D" id="3.90.280.10">
    <property type="entry name" value="PEBP-like"/>
    <property type="match status" value="1"/>
</dbReference>
<comment type="subcellular location">
    <subcellularLocation>
        <location evidence="1">Mitochondrion</location>
    </subcellularLocation>
</comment>
<protein>
    <recommendedName>
        <fullName evidence="5">Large ribosomal subunit protein mL38</fullName>
    </recommendedName>
</protein>
<evidence type="ECO:0000256" key="1">
    <source>
        <dbReference type="ARBA" id="ARBA00004173"/>
    </source>
</evidence>
<feature type="coiled-coil region" evidence="6">
    <location>
        <begin position="95"/>
        <end position="154"/>
    </location>
</feature>
<evidence type="ECO:0000256" key="7">
    <source>
        <dbReference type="SAM" id="MobiDB-lite"/>
    </source>
</evidence>
<evidence type="ECO:0000256" key="2">
    <source>
        <dbReference type="ARBA" id="ARBA00023128"/>
    </source>
</evidence>
<evidence type="ECO:0000313" key="9">
    <source>
        <dbReference type="Proteomes" id="UP001310594"/>
    </source>
</evidence>
<evidence type="ECO:0000256" key="3">
    <source>
        <dbReference type="ARBA" id="ARBA00037226"/>
    </source>
</evidence>
<dbReference type="Pfam" id="PF01161">
    <property type="entry name" value="PBP"/>
    <property type="match status" value="1"/>
</dbReference>
<dbReference type="SUPFAM" id="SSF49777">
    <property type="entry name" value="PEBP-like"/>
    <property type="match status" value="1"/>
</dbReference>
<reference evidence="8" key="1">
    <citation type="submission" date="2023-08" db="EMBL/GenBank/DDBJ databases">
        <title>Black Yeasts Isolated from many extreme environments.</title>
        <authorList>
            <person name="Coleine C."/>
            <person name="Stajich J.E."/>
            <person name="Selbmann L."/>
        </authorList>
    </citation>
    <scope>NUCLEOTIDE SEQUENCE</scope>
    <source>
        <strain evidence="8">CCFEE 5810</strain>
    </source>
</reference>
<dbReference type="InterPro" id="IPR008914">
    <property type="entry name" value="PEBP"/>
</dbReference>
<keyword evidence="8" id="KW-0689">Ribosomal protein</keyword>
<sequence length="437" mass="49441">MSLKRPITQCLQLRPHRCLSTEVATPSASPPPPPSTRQRNPLTVATANAEHQLLAQSRRTPIGSRRRRAAINSTSQIPFPLLPYQCFQEARSFLQEDRQQKLEEIRVQRERIERLREKVVVGSSGNDGSEGKLRREKEGKLRDMARRLEELKVNADINDPVIKKRFEDGQGDMSKPIYLHLAHLRWSSTTLPLLNQRLTQMNVIPDVLPSLTPTVSTEMAFPVSTSTRLKRVAHGDILLSELSERAPTMWIQPFDRGERLVTVVVVNPDVPDVEKDGFGHRCHYLAVNIPVSPTDTKVKLGDLEAGKGDVVLDWLPAFAQQGLPYQRMAVFVLEQSSPVAKGEPLPVLYGEAERTRVLDVEQVRMNPRHSVREGFNLRSLVDRWGLKAVGGDLFRTKWDEGTAGVMQRAGIVGGDVEFKRKRVEPLPYQRQRGSRYR</sequence>
<organism evidence="8 9">
    <name type="scientific">Elasticomyces elasticus</name>
    <dbReference type="NCBI Taxonomy" id="574655"/>
    <lineage>
        <taxon>Eukaryota</taxon>
        <taxon>Fungi</taxon>
        <taxon>Dikarya</taxon>
        <taxon>Ascomycota</taxon>
        <taxon>Pezizomycotina</taxon>
        <taxon>Dothideomycetes</taxon>
        <taxon>Dothideomycetidae</taxon>
        <taxon>Mycosphaerellales</taxon>
        <taxon>Teratosphaeriaceae</taxon>
        <taxon>Elasticomyces</taxon>
    </lineage>
</organism>
<dbReference type="AlphaFoldDB" id="A0AAN7W7P5"/>
<feature type="region of interest" description="Disordered" evidence="7">
    <location>
        <begin position="21"/>
        <end position="40"/>
    </location>
</feature>
<name>A0AAN7W7P5_9PEZI</name>
<dbReference type="PANTHER" id="PTHR11362">
    <property type="entry name" value="PHOSPHATIDYLETHANOLAMINE-BINDING PROTEIN"/>
    <property type="match status" value="1"/>
</dbReference>
<proteinExistence type="inferred from homology"/>
<dbReference type="PANTHER" id="PTHR11362:SF82">
    <property type="entry name" value="PHOSPHATIDYLETHANOLAMINE-BINDING PROTEIN 4"/>
    <property type="match status" value="1"/>
</dbReference>
<comment type="function">
    <text evidence="3">Component of the mitochondrial ribosome (mitoribosome), a dedicated translation machinery responsible for the synthesis of mitochondrial genome-encoded proteins, including at least some of the essential transmembrane subunits of the mitochondrial respiratory chain. The mitoribosomes are attached to the mitochondrial inner membrane and translation products are cotranslationally integrated into the membrane.</text>
</comment>